<evidence type="ECO:0000256" key="5">
    <source>
        <dbReference type="ARBA" id="ARBA00022898"/>
    </source>
</evidence>
<keyword evidence="6 7" id="KW-0119">Carbohydrate metabolism</keyword>
<evidence type="ECO:0000313" key="9">
    <source>
        <dbReference type="Proteomes" id="UP000254704"/>
    </source>
</evidence>
<gene>
    <name evidence="8" type="primary">glgP_1</name>
    <name evidence="8" type="ORF">NCTC11621_00060</name>
</gene>
<comment type="catalytic activity">
    <reaction evidence="7">
        <text>[(1-&gt;4)-alpha-D-glucosyl](n) + phosphate = [(1-&gt;4)-alpha-D-glucosyl](n-1) + alpha-D-glucose 1-phosphate</text>
        <dbReference type="Rhea" id="RHEA:41732"/>
        <dbReference type="Rhea" id="RHEA-COMP:9584"/>
        <dbReference type="Rhea" id="RHEA-COMP:9586"/>
        <dbReference type="ChEBI" id="CHEBI:15444"/>
        <dbReference type="ChEBI" id="CHEBI:43474"/>
        <dbReference type="ChEBI" id="CHEBI:58601"/>
        <dbReference type="EC" id="2.4.1.1"/>
    </reaction>
</comment>
<evidence type="ECO:0000256" key="4">
    <source>
        <dbReference type="ARBA" id="ARBA00022679"/>
    </source>
</evidence>
<comment type="cofactor">
    <cofactor evidence="1 7">
        <name>pyridoxal 5'-phosphate</name>
        <dbReference type="ChEBI" id="CHEBI:597326"/>
    </cofactor>
</comment>
<comment type="function">
    <text evidence="7">Allosteric enzyme that catalyzes the rate-limiting step in glycogen catabolism, the phosphorolytic cleavage of glycogen to produce glucose-1-phosphate, and plays a central role in maintaining cellular and organismal glucose homeostasis.</text>
</comment>
<dbReference type="AlphaFoldDB" id="A0A379ERR9"/>
<dbReference type="EMBL" id="UGTV01000005">
    <property type="protein sequence ID" value="SUC03389.1"/>
    <property type="molecule type" value="Genomic_DNA"/>
</dbReference>
<sequence>MENFADKVAIHLNDTHPALAIPELMVILIDEEGFEWKKAWDITRRVFSYTCHTLMSEALETWPVEMMAQILPRHLQMIFEINDYFLEYVRTYVTTDADFIRRVSLIEEGDHRKVRMGWLSVVGSNKVNGVAAIHSDLMVTSTFADFARIYPERFTNVTNVLHLVAGSVLLTQNSQHYLINI</sequence>
<proteinExistence type="inferred from homology"/>
<dbReference type="FunFam" id="3.40.50.2000:FF:000153">
    <property type="entry name" value="Alpha-1,4 glucan phosphorylase"/>
    <property type="match status" value="1"/>
</dbReference>
<dbReference type="Gene3D" id="3.40.50.2000">
    <property type="entry name" value="Glycogen Phosphorylase B"/>
    <property type="match status" value="1"/>
</dbReference>
<dbReference type="PANTHER" id="PTHR11468:SF3">
    <property type="entry name" value="GLYCOGEN PHOSPHORYLASE, LIVER FORM"/>
    <property type="match status" value="1"/>
</dbReference>
<dbReference type="GO" id="GO:0030170">
    <property type="term" value="F:pyridoxal phosphate binding"/>
    <property type="evidence" value="ECO:0007669"/>
    <property type="project" value="TreeGrafter"/>
</dbReference>
<keyword evidence="5 7" id="KW-0663">Pyridoxal phosphate</keyword>
<evidence type="ECO:0000256" key="1">
    <source>
        <dbReference type="ARBA" id="ARBA00001933"/>
    </source>
</evidence>
<dbReference type="GO" id="GO:0008184">
    <property type="term" value="F:glycogen phosphorylase activity"/>
    <property type="evidence" value="ECO:0007669"/>
    <property type="project" value="InterPro"/>
</dbReference>
<keyword evidence="4 7" id="KW-0808">Transferase</keyword>
<name>A0A379ERR9_9PAST</name>
<dbReference type="GO" id="GO:0005737">
    <property type="term" value="C:cytoplasm"/>
    <property type="evidence" value="ECO:0007669"/>
    <property type="project" value="TreeGrafter"/>
</dbReference>
<evidence type="ECO:0000256" key="2">
    <source>
        <dbReference type="ARBA" id="ARBA00006047"/>
    </source>
</evidence>
<dbReference type="InterPro" id="IPR000811">
    <property type="entry name" value="Glyco_trans_35"/>
</dbReference>
<evidence type="ECO:0000256" key="7">
    <source>
        <dbReference type="RuleBase" id="RU000587"/>
    </source>
</evidence>
<dbReference type="PANTHER" id="PTHR11468">
    <property type="entry name" value="GLYCOGEN PHOSPHORYLASE"/>
    <property type="match status" value="1"/>
</dbReference>
<evidence type="ECO:0000256" key="6">
    <source>
        <dbReference type="ARBA" id="ARBA00023277"/>
    </source>
</evidence>
<protein>
    <recommendedName>
        <fullName evidence="7">Alpha-1,4 glucan phosphorylase</fullName>
        <ecNumber evidence="7">2.4.1.1</ecNumber>
    </recommendedName>
</protein>
<comment type="similarity">
    <text evidence="2 7">Belongs to the glycogen phosphorylase family.</text>
</comment>
<organism evidence="8 9">
    <name type="scientific">Pasteurella canis</name>
    <dbReference type="NCBI Taxonomy" id="753"/>
    <lineage>
        <taxon>Bacteria</taxon>
        <taxon>Pseudomonadati</taxon>
        <taxon>Pseudomonadota</taxon>
        <taxon>Gammaproteobacteria</taxon>
        <taxon>Pasteurellales</taxon>
        <taxon>Pasteurellaceae</taxon>
        <taxon>Pasteurella</taxon>
    </lineage>
</organism>
<dbReference type="SUPFAM" id="SSF53756">
    <property type="entry name" value="UDP-Glycosyltransferase/glycogen phosphorylase"/>
    <property type="match status" value="1"/>
</dbReference>
<reference evidence="8 9" key="1">
    <citation type="submission" date="2018-06" db="EMBL/GenBank/DDBJ databases">
        <authorList>
            <consortium name="Pathogen Informatics"/>
            <person name="Doyle S."/>
        </authorList>
    </citation>
    <scope>NUCLEOTIDE SEQUENCE [LARGE SCALE GENOMIC DNA]</scope>
    <source>
        <strain evidence="8 9">NCTC11621</strain>
    </source>
</reference>
<dbReference type="GO" id="GO:0005980">
    <property type="term" value="P:glycogen catabolic process"/>
    <property type="evidence" value="ECO:0007669"/>
    <property type="project" value="TreeGrafter"/>
</dbReference>
<evidence type="ECO:0000313" key="8">
    <source>
        <dbReference type="EMBL" id="SUC03389.1"/>
    </source>
</evidence>
<accession>A0A379ERR9</accession>
<dbReference type="EC" id="2.4.1.1" evidence="7"/>
<dbReference type="Pfam" id="PF00343">
    <property type="entry name" value="Phosphorylase"/>
    <property type="match status" value="1"/>
</dbReference>
<keyword evidence="3 7" id="KW-0328">Glycosyltransferase</keyword>
<evidence type="ECO:0000256" key="3">
    <source>
        <dbReference type="ARBA" id="ARBA00022676"/>
    </source>
</evidence>
<dbReference type="Proteomes" id="UP000254704">
    <property type="component" value="Unassembled WGS sequence"/>
</dbReference>